<organism evidence="1 2">
    <name type="scientific">Deinococcus ruber</name>
    <dbReference type="NCBI Taxonomy" id="1848197"/>
    <lineage>
        <taxon>Bacteria</taxon>
        <taxon>Thermotogati</taxon>
        <taxon>Deinococcota</taxon>
        <taxon>Deinococci</taxon>
        <taxon>Deinococcales</taxon>
        <taxon>Deinococcaceae</taxon>
        <taxon>Deinococcus</taxon>
    </lineage>
</organism>
<reference evidence="1" key="1">
    <citation type="journal article" date="2014" name="Int. J. Syst. Evol. Microbiol.">
        <title>Complete genome sequence of Corynebacterium casei LMG S-19264T (=DSM 44701T), isolated from a smear-ripened cheese.</title>
        <authorList>
            <consortium name="US DOE Joint Genome Institute (JGI-PGF)"/>
            <person name="Walter F."/>
            <person name="Albersmeier A."/>
            <person name="Kalinowski J."/>
            <person name="Ruckert C."/>
        </authorList>
    </citation>
    <scope>NUCLEOTIDE SEQUENCE</scope>
    <source>
        <strain evidence="1">JCM 31311</strain>
    </source>
</reference>
<reference evidence="1" key="2">
    <citation type="submission" date="2020-09" db="EMBL/GenBank/DDBJ databases">
        <authorList>
            <person name="Sun Q."/>
            <person name="Ohkuma M."/>
        </authorList>
    </citation>
    <scope>NUCLEOTIDE SEQUENCE</scope>
    <source>
        <strain evidence="1">JCM 31311</strain>
    </source>
</reference>
<keyword evidence="2" id="KW-1185">Reference proteome</keyword>
<proteinExistence type="predicted"/>
<gene>
    <name evidence="1" type="ORF">GCM10008957_30960</name>
</gene>
<evidence type="ECO:0000313" key="1">
    <source>
        <dbReference type="EMBL" id="GGR16026.1"/>
    </source>
</evidence>
<dbReference type="Proteomes" id="UP000603865">
    <property type="component" value="Unassembled WGS sequence"/>
</dbReference>
<protein>
    <submittedName>
        <fullName evidence="1">Uncharacterized protein</fullName>
    </submittedName>
</protein>
<sequence length="131" mass="14605">MYIVMTSKDGPVTGSYTRGVADLATRNLRVLLPRTRVWVVSSTAAEIQQKALEVLACPIDAEITTAHRVEYEGTVLTQHLRRLTLRGLVDSNIRGSERRSQGEGWTRELAESHAAFARATGVSEHRVHFTF</sequence>
<evidence type="ECO:0000313" key="2">
    <source>
        <dbReference type="Proteomes" id="UP000603865"/>
    </source>
</evidence>
<name>A0A918CDU3_9DEIO</name>
<dbReference type="EMBL" id="BMQL01000018">
    <property type="protein sequence ID" value="GGR16026.1"/>
    <property type="molecule type" value="Genomic_DNA"/>
</dbReference>
<dbReference type="AlphaFoldDB" id="A0A918CDU3"/>
<comment type="caution">
    <text evidence="1">The sequence shown here is derived from an EMBL/GenBank/DDBJ whole genome shotgun (WGS) entry which is preliminary data.</text>
</comment>
<accession>A0A918CDU3</accession>